<evidence type="ECO:0000256" key="1">
    <source>
        <dbReference type="SAM" id="SignalP"/>
    </source>
</evidence>
<gene>
    <name evidence="2" type="ORF">VFDL14_03060</name>
</gene>
<dbReference type="Pfam" id="PF14559">
    <property type="entry name" value="TPR_19"/>
    <property type="match status" value="1"/>
</dbReference>
<evidence type="ECO:0008006" key="4">
    <source>
        <dbReference type="Google" id="ProtNLM"/>
    </source>
</evidence>
<dbReference type="InterPro" id="IPR011990">
    <property type="entry name" value="TPR-like_helical_dom_sf"/>
</dbReference>
<dbReference type="OrthoDB" id="5905608at2"/>
<dbReference type="STRING" id="212667.VFDL14_03060"/>
<evidence type="ECO:0000313" key="2">
    <source>
        <dbReference type="EMBL" id="KDN27970.1"/>
    </source>
</evidence>
<proteinExistence type="predicted"/>
<evidence type="ECO:0000313" key="3">
    <source>
        <dbReference type="Proteomes" id="UP000027219"/>
    </source>
</evidence>
<accession>A0A066ULM3</accession>
<reference evidence="2 3" key="1">
    <citation type="submission" date="2014-02" db="EMBL/GenBank/DDBJ databases">
        <title>Vibrio fortis Dalian14 Genome Sequencing.</title>
        <authorList>
            <person name="Wang Y."/>
            <person name="Song L."/>
            <person name="Liu G."/>
            <person name="Ding J."/>
        </authorList>
    </citation>
    <scope>NUCLEOTIDE SEQUENCE [LARGE SCALE GENOMIC DNA]</scope>
    <source>
        <strain evidence="2 3">Dalian14</strain>
    </source>
</reference>
<sequence>MRIVSLLMAMLVSAGTCAQVDIQTFERYQKLSQFLERDDIDIQVFERFHHNHLGDNKETLELTKSLYLQACLKLEKLKCALNRTNELLELTENSANQEQLLRLAVQLNYQNGRHLDALSRFNEWNLNRASLSSTEQSKLPNTLKAEVYTLAAHSAYQIEKWLASVEAIKTAIELNPTKQRYQLLLASYQRLNAHEKERETLLKVTHLYPNEVKLWARLAQSSLYFKQPARAIAALSVVRELNQLTEPQRLLLAQLQLTQGAAASAYQTLDEHRPSTQYQDKFNKLKLHALLKSRQREQALQLLNLLPSDTQLATKIQLSYNEQEWDKVIALLDQQIKQQPDNPRWKLLKAIAHFELSQYDQAKPILTTLVGGKLDRSAQQWLAQIEYLSDAS</sequence>
<feature type="chain" id="PRO_5001631114" description="Tetratricopeptide repeat protein" evidence="1">
    <location>
        <begin position="19"/>
        <end position="392"/>
    </location>
</feature>
<keyword evidence="1" id="KW-0732">Signal</keyword>
<organism evidence="2 3">
    <name type="scientific">Vibrio fortis</name>
    <dbReference type="NCBI Taxonomy" id="212667"/>
    <lineage>
        <taxon>Bacteria</taxon>
        <taxon>Pseudomonadati</taxon>
        <taxon>Pseudomonadota</taxon>
        <taxon>Gammaproteobacteria</taxon>
        <taxon>Vibrionales</taxon>
        <taxon>Vibrionaceae</taxon>
        <taxon>Vibrio</taxon>
    </lineage>
</organism>
<dbReference type="RefSeq" id="WP_050487445.1">
    <property type="nucleotide sequence ID" value="NZ_JBEEAX010000002.1"/>
</dbReference>
<dbReference type="SUPFAM" id="SSF48452">
    <property type="entry name" value="TPR-like"/>
    <property type="match status" value="1"/>
</dbReference>
<feature type="signal peptide" evidence="1">
    <location>
        <begin position="1"/>
        <end position="18"/>
    </location>
</feature>
<protein>
    <recommendedName>
        <fullName evidence="4">Tetratricopeptide repeat protein</fullName>
    </recommendedName>
</protein>
<keyword evidence="3" id="KW-1185">Reference proteome</keyword>
<dbReference type="EMBL" id="JFFR01000025">
    <property type="protein sequence ID" value="KDN27970.1"/>
    <property type="molecule type" value="Genomic_DNA"/>
</dbReference>
<dbReference type="AlphaFoldDB" id="A0A066ULM3"/>
<dbReference type="Gene3D" id="1.25.40.10">
    <property type="entry name" value="Tetratricopeptide repeat domain"/>
    <property type="match status" value="2"/>
</dbReference>
<name>A0A066ULM3_9VIBR</name>
<dbReference type="Proteomes" id="UP000027219">
    <property type="component" value="Unassembled WGS sequence"/>
</dbReference>
<comment type="caution">
    <text evidence="2">The sequence shown here is derived from an EMBL/GenBank/DDBJ whole genome shotgun (WGS) entry which is preliminary data.</text>
</comment>